<proteinExistence type="predicted"/>
<dbReference type="Proteomes" id="UP000183952">
    <property type="component" value="Unassembled WGS sequence"/>
</dbReference>
<accession>A0A1M6S451</accession>
<evidence type="ECO:0000313" key="1">
    <source>
        <dbReference type="EMBL" id="SHK39461.1"/>
    </source>
</evidence>
<protein>
    <submittedName>
        <fullName evidence="1">Uncharacterized protein</fullName>
    </submittedName>
</protein>
<dbReference type="RefSeq" id="WP_072904353.1">
    <property type="nucleotide sequence ID" value="NZ_FRAD01000025.1"/>
</dbReference>
<evidence type="ECO:0000313" key="2">
    <source>
        <dbReference type="Proteomes" id="UP000183952"/>
    </source>
</evidence>
<keyword evidence="2" id="KW-1185">Reference proteome</keyword>
<name>A0A1M6S451_9CLOT</name>
<dbReference type="EMBL" id="FRAD01000025">
    <property type="protein sequence ID" value="SHK39461.1"/>
    <property type="molecule type" value="Genomic_DNA"/>
</dbReference>
<dbReference type="AlphaFoldDB" id="A0A1M6S451"/>
<gene>
    <name evidence="1" type="ORF">SAMN02745248_02449</name>
</gene>
<reference evidence="1 2" key="1">
    <citation type="submission" date="2016-11" db="EMBL/GenBank/DDBJ databases">
        <authorList>
            <person name="Jaros S."/>
            <person name="Januszkiewicz K."/>
            <person name="Wedrychowicz H."/>
        </authorList>
    </citation>
    <scope>NUCLEOTIDE SEQUENCE [LARGE SCALE GENOMIC DNA]</scope>
    <source>
        <strain evidence="1 2">DSM 3090</strain>
    </source>
</reference>
<sequence>MVIALLLIALMLAIVKLVLEHIKFLSIIYWLALKGIKEPNELEMKYVTSQVIKNMGSDIRRKLKM</sequence>
<organism evidence="1 2">
    <name type="scientific">Hathewaya proteolytica DSM 3090</name>
    <dbReference type="NCBI Taxonomy" id="1121331"/>
    <lineage>
        <taxon>Bacteria</taxon>
        <taxon>Bacillati</taxon>
        <taxon>Bacillota</taxon>
        <taxon>Clostridia</taxon>
        <taxon>Eubacteriales</taxon>
        <taxon>Clostridiaceae</taxon>
        <taxon>Hathewaya</taxon>
    </lineage>
</organism>